<comment type="catalytic activity">
    <reaction evidence="5">
        <text>(sulfur carrier)-H + L-cysteine = (sulfur carrier)-SH + L-alanine</text>
        <dbReference type="Rhea" id="RHEA:43892"/>
        <dbReference type="Rhea" id="RHEA-COMP:14737"/>
        <dbReference type="Rhea" id="RHEA-COMP:14739"/>
        <dbReference type="ChEBI" id="CHEBI:29917"/>
        <dbReference type="ChEBI" id="CHEBI:35235"/>
        <dbReference type="ChEBI" id="CHEBI:57972"/>
        <dbReference type="ChEBI" id="CHEBI:64428"/>
        <dbReference type="EC" id="2.8.1.7"/>
    </reaction>
</comment>
<feature type="domain" description="Aminotransferase class V" evidence="6">
    <location>
        <begin position="6"/>
        <end position="373"/>
    </location>
</feature>
<dbReference type="PIRSF" id="PIRSF005572">
    <property type="entry name" value="NifS"/>
    <property type="match status" value="1"/>
</dbReference>
<dbReference type="OrthoDB" id="9804366at2"/>
<keyword evidence="7" id="KW-0808">Transferase</keyword>
<dbReference type="InterPro" id="IPR015421">
    <property type="entry name" value="PyrdxlP-dep_Trfase_major"/>
</dbReference>
<gene>
    <name evidence="7" type="primary">csd_2</name>
    <name evidence="7" type="ORF">Q31b_44820</name>
</gene>
<sequence length="384" mass="40108">MRSPRIYLDHAATSWPKPESVFAATDLYHRHVGAAAGRGQYASASKADHVVAAVRRHVASLISAESSDCIALFSNGTMALNAAIAGILCEGDHVITTAAEHNSVLRPLSHLNALGRISLTIVDCDRYGLVDAAAVAEHLRDTTKLVAVTAASNVTGTLQPIEKIGQYLAKSQAAFLVDAAQTFGYLPINVEAIGVDLLAAPGHKGGNGPQGTGFLYVAPEWHPRIAPSTFGGTGTQSESLEMPTTMPAKLEAGNLNVAALAGWAAGLKELIEIGQALHTQHCKALANHLHEGIRAIGSYELFGQGDDLPIASIRAAHFTPSDLAVILDAEFGIETRAGLHCAALIHSHLGSSPDGTLRISGGAATTPEEIDRLLAALRTVAAEF</sequence>
<dbReference type="AlphaFoldDB" id="A0A5C6DK34"/>
<organism evidence="7 8">
    <name type="scientific">Novipirellula aureliae</name>
    <dbReference type="NCBI Taxonomy" id="2527966"/>
    <lineage>
        <taxon>Bacteria</taxon>
        <taxon>Pseudomonadati</taxon>
        <taxon>Planctomycetota</taxon>
        <taxon>Planctomycetia</taxon>
        <taxon>Pirellulales</taxon>
        <taxon>Pirellulaceae</taxon>
        <taxon>Novipirellula</taxon>
    </lineage>
</organism>
<reference evidence="7 8" key="1">
    <citation type="submission" date="2019-02" db="EMBL/GenBank/DDBJ databases">
        <title>Deep-cultivation of Planctomycetes and their phenomic and genomic characterization uncovers novel biology.</title>
        <authorList>
            <person name="Wiegand S."/>
            <person name="Jogler M."/>
            <person name="Boedeker C."/>
            <person name="Pinto D."/>
            <person name="Vollmers J."/>
            <person name="Rivas-Marin E."/>
            <person name="Kohn T."/>
            <person name="Peeters S.H."/>
            <person name="Heuer A."/>
            <person name="Rast P."/>
            <person name="Oberbeckmann S."/>
            <person name="Bunk B."/>
            <person name="Jeske O."/>
            <person name="Meyerdierks A."/>
            <person name="Storesund J.E."/>
            <person name="Kallscheuer N."/>
            <person name="Luecker S."/>
            <person name="Lage O.M."/>
            <person name="Pohl T."/>
            <person name="Merkel B.J."/>
            <person name="Hornburger P."/>
            <person name="Mueller R.-W."/>
            <person name="Bruemmer F."/>
            <person name="Labrenz M."/>
            <person name="Spormann A.M."/>
            <person name="Op Den Camp H."/>
            <person name="Overmann J."/>
            <person name="Amann R."/>
            <person name="Jetten M.S.M."/>
            <person name="Mascher T."/>
            <person name="Medema M.H."/>
            <person name="Devos D.P."/>
            <person name="Kaster A.-K."/>
            <person name="Ovreas L."/>
            <person name="Rohde M."/>
            <person name="Galperin M.Y."/>
            <person name="Jogler C."/>
        </authorList>
    </citation>
    <scope>NUCLEOTIDE SEQUENCE [LARGE SCALE GENOMIC DNA]</scope>
    <source>
        <strain evidence="7 8">Q31b</strain>
    </source>
</reference>
<comment type="caution">
    <text evidence="7">The sequence shown here is derived from an EMBL/GenBank/DDBJ whole genome shotgun (WGS) entry which is preliminary data.</text>
</comment>
<protein>
    <recommendedName>
        <fullName evidence="3">cysteine desulfurase</fullName>
        <ecNumber evidence="3">2.8.1.7</ecNumber>
    </recommendedName>
</protein>
<evidence type="ECO:0000256" key="3">
    <source>
        <dbReference type="ARBA" id="ARBA00012239"/>
    </source>
</evidence>
<keyword evidence="8" id="KW-1185">Reference proteome</keyword>
<comment type="similarity">
    <text evidence="2">Belongs to the class-V pyridoxal-phosphate-dependent aminotransferase family. Csd subfamily.</text>
</comment>
<evidence type="ECO:0000256" key="1">
    <source>
        <dbReference type="ARBA" id="ARBA00001933"/>
    </source>
</evidence>
<comment type="cofactor">
    <cofactor evidence="1">
        <name>pyridoxal 5'-phosphate</name>
        <dbReference type="ChEBI" id="CHEBI:597326"/>
    </cofactor>
</comment>
<evidence type="ECO:0000259" key="6">
    <source>
        <dbReference type="Pfam" id="PF00266"/>
    </source>
</evidence>
<dbReference type="InterPro" id="IPR016454">
    <property type="entry name" value="Cysteine_dSase"/>
</dbReference>
<dbReference type="EC" id="2.8.1.7" evidence="3"/>
<name>A0A5C6DK34_9BACT</name>
<dbReference type="Gene3D" id="3.40.640.10">
    <property type="entry name" value="Type I PLP-dependent aspartate aminotransferase-like (Major domain)"/>
    <property type="match status" value="1"/>
</dbReference>
<dbReference type="PANTHER" id="PTHR43586:SF4">
    <property type="entry name" value="ISOPENICILLIN N EPIMERASE"/>
    <property type="match status" value="1"/>
</dbReference>
<evidence type="ECO:0000256" key="4">
    <source>
        <dbReference type="ARBA" id="ARBA00022898"/>
    </source>
</evidence>
<dbReference type="InterPro" id="IPR015424">
    <property type="entry name" value="PyrdxlP-dep_Trfase"/>
</dbReference>
<dbReference type="Pfam" id="PF00266">
    <property type="entry name" value="Aminotran_5"/>
    <property type="match status" value="1"/>
</dbReference>
<dbReference type="EMBL" id="SJPY01000007">
    <property type="protein sequence ID" value="TWU37693.1"/>
    <property type="molecule type" value="Genomic_DNA"/>
</dbReference>
<dbReference type="Proteomes" id="UP000315471">
    <property type="component" value="Unassembled WGS sequence"/>
</dbReference>
<evidence type="ECO:0000313" key="7">
    <source>
        <dbReference type="EMBL" id="TWU37693.1"/>
    </source>
</evidence>
<proteinExistence type="inferred from homology"/>
<dbReference type="GO" id="GO:0031071">
    <property type="term" value="F:cysteine desulfurase activity"/>
    <property type="evidence" value="ECO:0007669"/>
    <property type="project" value="UniProtKB-EC"/>
</dbReference>
<accession>A0A5C6DK34</accession>
<dbReference type="Gene3D" id="3.90.1150.10">
    <property type="entry name" value="Aspartate Aminotransferase, domain 1"/>
    <property type="match status" value="1"/>
</dbReference>
<dbReference type="InterPro" id="IPR000192">
    <property type="entry name" value="Aminotrans_V_dom"/>
</dbReference>
<keyword evidence="4" id="KW-0663">Pyridoxal phosphate</keyword>
<evidence type="ECO:0000256" key="5">
    <source>
        <dbReference type="ARBA" id="ARBA00050776"/>
    </source>
</evidence>
<evidence type="ECO:0000256" key="2">
    <source>
        <dbReference type="ARBA" id="ARBA00010447"/>
    </source>
</evidence>
<evidence type="ECO:0000313" key="8">
    <source>
        <dbReference type="Proteomes" id="UP000315471"/>
    </source>
</evidence>
<dbReference type="RefSeq" id="WP_146601649.1">
    <property type="nucleotide sequence ID" value="NZ_SJPY01000007.1"/>
</dbReference>
<dbReference type="PANTHER" id="PTHR43586">
    <property type="entry name" value="CYSTEINE DESULFURASE"/>
    <property type="match status" value="1"/>
</dbReference>
<dbReference type="SUPFAM" id="SSF53383">
    <property type="entry name" value="PLP-dependent transferases"/>
    <property type="match status" value="1"/>
</dbReference>
<dbReference type="InterPro" id="IPR015422">
    <property type="entry name" value="PyrdxlP-dep_Trfase_small"/>
</dbReference>